<protein>
    <submittedName>
        <fullName evidence="3">GIY-YIG nuclease family protein</fullName>
    </submittedName>
</protein>
<evidence type="ECO:0000313" key="3">
    <source>
        <dbReference type="EMBL" id="QLG44879.1"/>
    </source>
</evidence>
<accession>A0A7H9AN47</accession>
<comment type="similarity">
    <text evidence="1">Belongs to the UPF0213 family.</text>
</comment>
<dbReference type="SMART" id="SM00465">
    <property type="entry name" value="GIYc"/>
    <property type="match status" value="1"/>
</dbReference>
<name>A0A7H9AN47_9FLAO</name>
<evidence type="ECO:0000313" key="4">
    <source>
        <dbReference type="Proteomes" id="UP000509302"/>
    </source>
</evidence>
<gene>
    <name evidence="3" type="ORF">HYG79_05760</name>
</gene>
<organism evidence="3 4">
    <name type="scientific">Costertonia aggregata</name>
    <dbReference type="NCBI Taxonomy" id="343403"/>
    <lineage>
        <taxon>Bacteria</taxon>
        <taxon>Pseudomonadati</taxon>
        <taxon>Bacteroidota</taxon>
        <taxon>Flavobacteriia</taxon>
        <taxon>Flavobacteriales</taxon>
        <taxon>Flavobacteriaceae</taxon>
        <taxon>Costertonia</taxon>
    </lineage>
</organism>
<dbReference type="InterPro" id="IPR035901">
    <property type="entry name" value="GIY-YIG_endonuc_sf"/>
</dbReference>
<reference evidence="3 4" key="1">
    <citation type="journal article" date="2006" name="Int. J. Syst. Evol. Microbiol.">
        <title>Costertonia aggregata gen. nov., sp. nov., a mesophilic marine bacterium of the family Flavobacteriaceae, isolated from a mature biofilm.</title>
        <authorList>
            <person name="Kwon K.K."/>
            <person name="Lee Y.K."/>
            <person name="Lee H.K."/>
        </authorList>
    </citation>
    <scope>NUCLEOTIDE SEQUENCE [LARGE SCALE GENOMIC DNA]</scope>
    <source>
        <strain evidence="3 4">KCCM 42265</strain>
    </source>
</reference>
<dbReference type="AlphaFoldDB" id="A0A7H9AN47"/>
<evidence type="ECO:0000259" key="2">
    <source>
        <dbReference type="PROSITE" id="PS50164"/>
    </source>
</evidence>
<dbReference type="Pfam" id="PF01541">
    <property type="entry name" value="GIY-YIG"/>
    <property type="match status" value="1"/>
</dbReference>
<dbReference type="PANTHER" id="PTHR34477">
    <property type="entry name" value="UPF0213 PROTEIN YHBQ"/>
    <property type="match status" value="1"/>
</dbReference>
<sequence length="99" mass="12131">MLYSYFVYIVTNENKTALYIGMTNNIQRRLSQHYFDSKNAKKSFAGKYNCYYLLYYEGFESPETAIQREKEIKKWRRKKKNRLISDFNPEWEFLNNEVI</sequence>
<dbReference type="Gene3D" id="3.40.1440.10">
    <property type="entry name" value="GIY-YIG endonuclease"/>
    <property type="match status" value="1"/>
</dbReference>
<proteinExistence type="inferred from homology"/>
<dbReference type="SUPFAM" id="SSF82771">
    <property type="entry name" value="GIY-YIG endonuclease"/>
    <property type="match status" value="1"/>
</dbReference>
<feature type="domain" description="GIY-YIG" evidence="2">
    <location>
        <begin position="3"/>
        <end position="82"/>
    </location>
</feature>
<dbReference type="InterPro" id="IPR000305">
    <property type="entry name" value="GIY-YIG_endonuc"/>
</dbReference>
<dbReference type="PANTHER" id="PTHR34477:SF5">
    <property type="entry name" value="BSL5627 PROTEIN"/>
    <property type="match status" value="1"/>
</dbReference>
<dbReference type="RefSeq" id="WP_179241169.1">
    <property type="nucleotide sequence ID" value="NZ_CP058595.1"/>
</dbReference>
<dbReference type="InterPro" id="IPR050190">
    <property type="entry name" value="UPF0213_domain"/>
</dbReference>
<dbReference type="KEGG" id="cagg:HYG79_05760"/>
<dbReference type="PROSITE" id="PS50164">
    <property type="entry name" value="GIY_YIG"/>
    <property type="match status" value="1"/>
</dbReference>
<keyword evidence="4" id="KW-1185">Reference proteome</keyword>
<evidence type="ECO:0000256" key="1">
    <source>
        <dbReference type="ARBA" id="ARBA00007435"/>
    </source>
</evidence>
<dbReference type="Proteomes" id="UP000509302">
    <property type="component" value="Chromosome"/>
</dbReference>
<dbReference type="EMBL" id="CP058595">
    <property type="protein sequence ID" value="QLG44879.1"/>
    <property type="molecule type" value="Genomic_DNA"/>
</dbReference>